<feature type="region of interest" description="Disordered" evidence="1">
    <location>
        <begin position="72"/>
        <end position="121"/>
    </location>
</feature>
<proteinExistence type="predicted"/>
<organism evidence="2">
    <name type="scientific">Rhizophora mucronata</name>
    <name type="common">Asiatic mangrove</name>
    <dbReference type="NCBI Taxonomy" id="61149"/>
    <lineage>
        <taxon>Eukaryota</taxon>
        <taxon>Viridiplantae</taxon>
        <taxon>Streptophyta</taxon>
        <taxon>Embryophyta</taxon>
        <taxon>Tracheophyta</taxon>
        <taxon>Spermatophyta</taxon>
        <taxon>Magnoliopsida</taxon>
        <taxon>eudicotyledons</taxon>
        <taxon>Gunneridae</taxon>
        <taxon>Pentapetalae</taxon>
        <taxon>rosids</taxon>
        <taxon>fabids</taxon>
        <taxon>Malpighiales</taxon>
        <taxon>Rhizophoraceae</taxon>
        <taxon>Rhizophora</taxon>
    </lineage>
</organism>
<feature type="compositionally biased region" description="Polar residues" evidence="1">
    <location>
        <begin position="72"/>
        <end position="81"/>
    </location>
</feature>
<accession>A0A2P2LBS7</accession>
<name>A0A2P2LBS7_RHIMU</name>
<reference evidence="2" key="1">
    <citation type="submission" date="2018-02" db="EMBL/GenBank/DDBJ databases">
        <title>Rhizophora mucronata_Transcriptome.</title>
        <authorList>
            <person name="Meera S.P."/>
            <person name="Sreeshan A."/>
            <person name="Augustine A."/>
        </authorList>
    </citation>
    <scope>NUCLEOTIDE SEQUENCE</scope>
    <source>
        <tissue evidence="2">Leaf</tissue>
    </source>
</reference>
<evidence type="ECO:0000256" key="1">
    <source>
        <dbReference type="SAM" id="MobiDB-lite"/>
    </source>
</evidence>
<feature type="compositionally biased region" description="Basic and acidic residues" evidence="1">
    <location>
        <begin position="95"/>
        <end position="110"/>
    </location>
</feature>
<protein>
    <submittedName>
        <fullName evidence="2">Uncharacterized protein LOC105126210 isoform X1</fullName>
    </submittedName>
</protein>
<sequence>MAFISSALETGIYFCLATRIFEIPFSSSFSSSSFSSCPPSCILEAFLSLFCVNPKNSLITGLDSTCSSKDNSWTLSEQQGTRKPASLLRARWPKKRNDGGWDGNEHEADRAVAPPKLGRDNMDRQGMSDSFLVWKGKLTCSTWPRGRRSRWPEEEG</sequence>
<dbReference type="AlphaFoldDB" id="A0A2P2LBS7"/>
<evidence type="ECO:0000313" key="2">
    <source>
        <dbReference type="EMBL" id="MBX15424.1"/>
    </source>
</evidence>
<dbReference type="EMBL" id="GGEC01034940">
    <property type="protein sequence ID" value="MBX15424.1"/>
    <property type="molecule type" value="Transcribed_RNA"/>
</dbReference>